<accession>A0AAE1CVA2</accession>
<organism evidence="1 2">
    <name type="scientific">Elysia crispata</name>
    <name type="common">lettuce slug</name>
    <dbReference type="NCBI Taxonomy" id="231223"/>
    <lineage>
        <taxon>Eukaryota</taxon>
        <taxon>Metazoa</taxon>
        <taxon>Spiralia</taxon>
        <taxon>Lophotrochozoa</taxon>
        <taxon>Mollusca</taxon>
        <taxon>Gastropoda</taxon>
        <taxon>Heterobranchia</taxon>
        <taxon>Euthyneura</taxon>
        <taxon>Panpulmonata</taxon>
        <taxon>Sacoglossa</taxon>
        <taxon>Placobranchoidea</taxon>
        <taxon>Plakobranchidae</taxon>
        <taxon>Elysia</taxon>
    </lineage>
</organism>
<evidence type="ECO:0000313" key="1">
    <source>
        <dbReference type="EMBL" id="KAK3738485.1"/>
    </source>
</evidence>
<dbReference type="Proteomes" id="UP001283361">
    <property type="component" value="Unassembled WGS sequence"/>
</dbReference>
<protein>
    <submittedName>
        <fullName evidence="1">Uncharacterized protein</fullName>
    </submittedName>
</protein>
<dbReference type="AlphaFoldDB" id="A0AAE1CVA2"/>
<gene>
    <name evidence="1" type="ORF">RRG08_034775</name>
</gene>
<comment type="caution">
    <text evidence="1">The sequence shown here is derived from an EMBL/GenBank/DDBJ whole genome shotgun (WGS) entry which is preliminary data.</text>
</comment>
<reference evidence="1" key="1">
    <citation type="journal article" date="2023" name="G3 (Bethesda)">
        <title>A reference genome for the long-term kleptoplast-retaining sea slug Elysia crispata morphotype clarki.</title>
        <authorList>
            <person name="Eastman K.E."/>
            <person name="Pendleton A.L."/>
            <person name="Shaikh M.A."/>
            <person name="Suttiyut T."/>
            <person name="Ogas R."/>
            <person name="Tomko P."/>
            <person name="Gavelis G."/>
            <person name="Widhalm J.R."/>
            <person name="Wisecaver J.H."/>
        </authorList>
    </citation>
    <scope>NUCLEOTIDE SEQUENCE</scope>
    <source>
        <strain evidence="1">ECLA1</strain>
    </source>
</reference>
<keyword evidence="2" id="KW-1185">Reference proteome</keyword>
<dbReference type="EMBL" id="JAWDGP010006596">
    <property type="protein sequence ID" value="KAK3738485.1"/>
    <property type="molecule type" value="Genomic_DNA"/>
</dbReference>
<evidence type="ECO:0000313" key="2">
    <source>
        <dbReference type="Proteomes" id="UP001283361"/>
    </source>
</evidence>
<proteinExistence type="predicted"/>
<name>A0AAE1CVA2_9GAST</name>
<sequence length="97" mass="10686">MDPSFGGTQMRSPIGLFPSEVINTCKIQIGHSTGVLSYLPRGKTSQMQFSPSYFLLLQSDQCLKFVCQSQAGLEFLSGNRGISRIKVNGEREISRIA</sequence>